<reference evidence="2 3" key="1">
    <citation type="submission" date="2016-04" db="EMBL/GenBank/DDBJ databases">
        <title>Genome analyses suggest a sexual origin of heterokaryosis in a supposedly ancient asexual fungus.</title>
        <authorList>
            <person name="Ropars J."/>
            <person name="Sedzielewska K."/>
            <person name="Noel J."/>
            <person name="Charron P."/>
            <person name="Farinelli L."/>
            <person name="Marton T."/>
            <person name="Kruger M."/>
            <person name="Pelin A."/>
            <person name="Brachmann A."/>
            <person name="Corradi N."/>
        </authorList>
    </citation>
    <scope>NUCLEOTIDE SEQUENCE [LARGE SCALE GENOMIC DNA]</scope>
    <source>
        <strain evidence="2 3">A5</strain>
    </source>
</reference>
<evidence type="ECO:0000256" key="1">
    <source>
        <dbReference type="SAM" id="Phobius"/>
    </source>
</evidence>
<keyword evidence="1" id="KW-1133">Transmembrane helix</keyword>
<dbReference type="VEuPathDB" id="FungiDB:FUN_025025"/>
<feature type="transmembrane region" description="Helical" evidence="1">
    <location>
        <begin position="20"/>
        <end position="39"/>
    </location>
</feature>
<sequence length="106" mass="11982">MPSRSLHDVPLAAWQWQGPLSRFFLILIIFSWGLFLEFCGSQPDYYPELKYLMNLGSFIVALVVGALAQTTLAHMFAYLQGYFLLKKQGIPLQAIMSGEQTPARVL</sequence>
<comment type="caution">
    <text evidence="2">The sequence shown here is derived from an EMBL/GenBank/DDBJ whole genome shotgun (WGS) entry which is preliminary data.</text>
</comment>
<keyword evidence="1" id="KW-0812">Transmembrane</keyword>
<dbReference type="VEuPathDB" id="FungiDB:RhiirA1_416964"/>
<dbReference type="Proteomes" id="UP000232722">
    <property type="component" value="Unassembled WGS sequence"/>
</dbReference>
<evidence type="ECO:0000313" key="2">
    <source>
        <dbReference type="EMBL" id="PKC08838.1"/>
    </source>
</evidence>
<gene>
    <name evidence="2" type="ORF">RhiirA5_357426</name>
</gene>
<dbReference type="EMBL" id="LLXJ01000511">
    <property type="protein sequence ID" value="PKC08838.1"/>
    <property type="molecule type" value="Genomic_DNA"/>
</dbReference>
<feature type="non-terminal residue" evidence="2">
    <location>
        <position position="106"/>
    </location>
</feature>
<evidence type="ECO:0000313" key="3">
    <source>
        <dbReference type="Proteomes" id="UP000232722"/>
    </source>
</evidence>
<protein>
    <submittedName>
        <fullName evidence="2">Uncharacterized protein</fullName>
    </submittedName>
</protein>
<feature type="transmembrane region" description="Helical" evidence="1">
    <location>
        <begin position="51"/>
        <end position="77"/>
    </location>
</feature>
<reference evidence="2 3" key="2">
    <citation type="submission" date="2017-09" db="EMBL/GenBank/DDBJ databases">
        <title>Extensive intraspecific genome diversity in a model arbuscular mycorrhizal fungus.</title>
        <authorList>
            <person name="Chen E.C."/>
            <person name="Morin E."/>
            <person name="Beaudet D."/>
            <person name="Noel J."/>
            <person name="Ndikumana S."/>
            <person name="Charron P."/>
            <person name="St-Onge C."/>
            <person name="Giorgi J."/>
            <person name="Grigoriev I.V."/>
            <person name="Roux C."/>
            <person name="Martin F.M."/>
            <person name="Corradi N."/>
        </authorList>
    </citation>
    <scope>NUCLEOTIDE SEQUENCE [LARGE SCALE GENOMIC DNA]</scope>
    <source>
        <strain evidence="2 3">A5</strain>
    </source>
</reference>
<accession>A0A2N0PPS3</accession>
<organism evidence="2 3">
    <name type="scientific">Rhizophagus irregularis</name>
    <dbReference type="NCBI Taxonomy" id="588596"/>
    <lineage>
        <taxon>Eukaryota</taxon>
        <taxon>Fungi</taxon>
        <taxon>Fungi incertae sedis</taxon>
        <taxon>Mucoromycota</taxon>
        <taxon>Glomeromycotina</taxon>
        <taxon>Glomeromycetes</taxon>
        <taxon>Glomerales</taxon>
        <taxon>Glomeraceae</taxon>
        <taxon>Rhizophagus</taxon>
    </lineage>
</organism>
<name>A0A2N0PPS3_9GLOM</name>
<dbReference type="AlphaFoldDB" id="A0A2N0PPS3"/>
<proteinExistence type="predicted"/>
<keyword evidence="1" id="KW-0472">Membrane</keyword>